<name>A0A7K3LXY5_9ACTN</name>
<keyword evidence="3" id="KW-1185">Reference proteome</keyword>
<dbReference type="SUPFAM" id="SSF53474">
    <property type="entry name" value="alpha/beta-Hydrolases"/>
    <property type="match status" value="1"/>
</dbReference>
<organism evidence="2 3">
    <name type="scientific">Phytoactinopolyspora mesophila</name>
    <dbReference type="NCBI Taxonomy" id="2650750"/>
    <lineage>
        <taxon>Bacteria</taxon>
        <taxon>Bacillati</taxon>
        <taxon>Actinomycetota</taxon>
        <taxon>Actinomycetes</taxon>
        <taxon>Jiangellales</taxon>
        <taxon>Jiangellaceae</taxon>
        <taxon>Phytoactinopolyspora</taxon>
    </lineage>
</organism>
<dbReference type="InterPro" id="IPR000073">
    <property type="entry name" value="AB_hydrolase_1"/>
</dbReference>
<evidence type="ECO:0000313" key="2">
    <source>
        <dbReference type="EMBL" id="NDL55865.1"/>
    </source>
</evidence>
<protein>
    <submittedName>
        <fullName evidence="2">Alpha/beta fold hydrolase</fullName>
    </submittedName>
</protein>
<dbReference type="GO" id="GO:0016787">
    <property type="term" value="F:hydrolase activity"/>
    <property type="evidence" value="ECO:0007669"/>
    <property type="project" value="UniProtKB-KW"/>
</dbReference>
<dbReference type="PANTHER" id="PTHR12277:SF79">
    <property type="entry name" value="XAA-PRO DIPEPTIDYL-PEPTIDASE-RELATED"/>
    <property type="match status" value="1"/>
</dbReference>
<evidence type="ECO:0000259" key="1">
    <source>
        <dbReference type="Pfam" id="PF12697"/>
    </source>
</evidence>
<dbReference type="Pfam" id="PF12697">
    <property type="entry name" value="Abhydrolase_6"/>
    <property type="match status" value="1"/>
</dbReference>
<dbReference type="AlphaFoldDB" id="A0A7K3LXY5"/>
<dbReference type="Gene3D" id="3.40.50.1820">
    <property type="entry name" value="alpha/beta hydrolase"/>
    <property type="match status" value="1"/>
</dbReference>
<dbReference type="RefSeq" id="WP_162449279.1">
    <property type="nucleotide sequence ID" value="NZ_WLZY01000001.1"/>
</dbReference>
<keyword evidence="2" id="KW-0378">Hydrolase</keyword>
<dbReference type="PANTHER" id="PTHR12277">
    <property type="entry name" value="ALPHA/BETA HYDROLASE DOMAIN-CONTAINING PROTEIN"/>
    <property type="match status" value="1"/>
</dbReference>
<proteinExistence type="predicted"/>
<gene>
    <name evidence="2" type="ORF">F7O44_02140</name>
</gene>
<feature type="domain" description="AB hydrolase-1" evidence="1">
    <location>
        <begin position="41"/>
        <end position="238"/>
    </location>
</feature>
<dbReference type="EMBL" id="WLZY01000001">
    <property type="protein sequence ID" value="NDL55865.1"/>
    <property type="molecule type" value="Genomic_DNA"/>
</dbReference>
<dbReference type="Proteomes" id="UP000460435">
    <property type="component" value="Unassembled WGS sequence"/>
</dbReference>
<dbReference type="InterPro" id="IPR029058">
    <property type="entry name" value="AB_hydrolase_fold"/>
</dbReference>
<accession>A0A7K3LXY5</accession>
<evidence type="ECO:0000313" key="3">
    <source>
        <dbReference type="Proteomes" id="UP000460435"/>
    </source>
</evidence>
<sequence>MDIQRPARPAVSRRQRLLTDDATVVQAEHLPARSGSRELAVVVAHGFMLHSRHPRLRRIAGWLREKAGVVLIDLRGHGGSSGASTLGWHEVHDVEAAVSWARWLGYRRVVTLGFSLGAAVALRHGALYGGVDRIAAVSGPGQWYYRGTARMRLLHRLVLSRRGRLAIRMLRRTNVTHVPWPEPYPLDPVAAAAQLDVPLLVVHGDQDDLFPVEHARRVCQAAGEHGTLWLEPGYGHAEIAVRPDLARRLTDWLICDADGR</sequence>
<comment type="caution">
    <text evidence="2">The sequence shown here is derived from an EMBL/GenBank/DDBJ whole genome shotgun (WGS) entry which is preliminary data.</text>
</comment>
<reference evidence="2 3" key="1">
    <citation type="submission" date="2019-11" db="EMBL/GenBank/DDBJ databases">
        <authorList>
            <person name="Li X.-J."/>
            <person name="Feng X.-M."/>
        </authorList>
    </citation>
    <scope>NUCLEOTIDE SEQUENCE [LARGE SCALE GENOMIC DNA]</scope>
    <source>
        <strain evidence="2 3">XMNu-373</strain>
    </source>
</reference>